<dbReference type="InterPro" id="IPR001296">
    <property type="entry name" value="Glyco_trans_1"/>
</dbReference>
<reference evidence="4 5" key="1">
    <citation type="journal article" date="2016" name="Biochim. Biophys. Acta">
        <title>Characterization of red-shifted phycobilisomes isolated from the chlorophyll f-containing cyanobacterium Halomicronema hongdechloris.</title>
        <authorList>
            <person name="Li Y."/>
            <person name="Lin Y."/>
            <person name="Garvey C.J."/>
            <person name="Birch D."/>
            <person name="Corkery R.W."/>
            <person name="Loughlin P.C."/>
            <person name="Scheer H."/>
            <person name="Willows R.D."/>
            <person name="Chen M."/>
        </authorList>
    </citation>
    <scope>NUCLEOTIDE SEQUENCE [LARGE SCALE GENOMIC DNA]</scope>
    <source>
        <strain evidence="4 5">C2206</strain>
    </source>
</reference>
<name>A0A1Z3HH83_9CYAN</name>
<dbReference type="Pfam" id="PF00534">
    <property type="entry name" value="Glycos_transf_1"/>
    <property type="match status" value="1"/>
</dbReference>
<dbReference type="PANTHER" id="PTHR46401:SF2">
    <property type="entry name" value="GLYCOSYLTRANSFERASE WBBK-RELATED"/>
    <property type="match status" value="1"/>
</dbReference>
<dbReference type="InterPro" id="IPR028098">
    <property type="entry name" value="Glyco_trans_4-like_N"/>
</dbReference>
<proteinExistence type="predicted"/>
<feature type="domain" description="Glycosyl transferase family 1" evidence="2">
    <location>
        <begin position="189"/>
        <end position="344"/>
    </location>
</feature>
<dbReference type="GO" id="GO:0016757">
    <property type="term" value="F:glycosyltransferase activity"/>
    <property type="evidence" value="ECO:0007669"/>
    <property type="project" value="InterPro"/>
</dbReference>
<protein>
    <submittedName>
        <fullName evidence="4">Glycosyltransferase type 1</fullName>
    </submittedName>
</protein>
<evidence type="ECO:0000313" key="4">
    <source>
        <dbReference type="EMBL" id="ASC69623.1"/>
    </source>
</evidence>
<dbReference type="GO" id="GO:0009103">
    <property type="term" value="P:lipopolysaccharide biosynthetic process"/>
    <property type="evidence" value="ECO:0007669"/>
    <property type="project" value="TreeGrafter"/>
</dbReference>
<dbReference type="Gene3D" id="3.40.50.2000">
    <property type="entry name" value="Glycogen Phosphorylase B"/>
    <property type="match status" value="2"/>
</dbReference>
<dbReference type="PANTHER" id="PTHR46401">
    <property type="entry name" value="GLYCOSYLTRANSFERASE WBBK-RELATED"/>
    <property type="match status" value="1"/>
</dbReference>
<evidence type="ECO:0000256" key="1">
    <source>
        <dbReference type="ARBA" id="ARBA00022679"/>
    </source>
</evidence>
<dbReference type="KEGG" id="hhg:XM38_005510"/>
<organism evidence="4 5">
    <name type="scientific">Halomicronema hongdechloris C2206</name>
    <dbReference type="NCBI Taxonomy" id="1641165"/>
    <lineage>
        <taxon>Bacteria</taxon>
        <taxon>Bacillati</taxon>
        <taxon>Cyanobacteriota</taxon>
        <taxon>Cyanophyceae</taxon>
        <taxon>Nodosilineales</taxon>
        <taxon>Nodosilineaceae</taxon>
        <taxon>Halomicronema</taxon>
    </lineage>
</organism>
<evidence type="ECO:0000259" key="3">
    <source>
        <dbReference type="Pfam" id="PF13439"/>
    </source>
</evidence>
<dbReference type="Pfam" id="PF13439">
    <property type="entry name" value="Glyco_transf_4"/>
    <property type="match status" value="1"/>
</dbReference>
<evidence type="ECO:0000259" key="2">
    <source>
        <dbReference type="Pfam" id="PF00534"/>
    </source>
</evidence>
<evidence type="ECO:0000313" key="5">
    <source>
        <dbReference type="Proteomes" id="UP000191901"/>
    </source>
</evidence>
<keyword evidence="1" id="KW-0808">Transferase</keyword>
<accession>A0A1Z3HH83</accession>
<dbReference type="SUPFAM" id="SSF53756">
    <property type="entry name" value="UDP-Glycosyltransferase/glycogen phosphorylase"/>
    <property type="match status" value="1"/>
</dbReference>
<dbReference type="OrthoDB" id="9797829at2"/>
<keyword evidence="5" id="KW-1185">Reference proteome</keyword>
<dbReference type="AlphaFoldDB" id="A0A1Z3HH83"/>
<dbReference type="Proteomes" id="UP000191901">
    <property type="component" value="Chromosome"/>
</dbReference>
<dbReference type="CDD" id="cd03809">
    <property type="entry name" value="GT4_MtfB-like"/>
    <property type="match status" value="1"/>
</dbReference>
<gene>
    <name evidence="4" type="ORF">XM38_005510</name>
</gene>
<sequence>MHILYDGLIYKLQTRGGISRYFKNLVEALPKDFSPIITGYRSNQVIYPEHPGLIKYFYPFTNNKPKRLFEPLGSNFLRLATAIAEFDLIHPTYYWSHTGQDLKSYGKPVVVTFHDMVHEIFSKQMDPLGQVAKVKLRAAQAADLIICISENTKQDILERYSVPEDKLKVIYHATDLNESMSYGPEAIPSRPYFLYVGSRNLNYKNFQVLLKAFSKILSLQSDAVLCVVGRPLNKSEQEMVNSLKIGSAIEVFENVSDHHLAKLYRCSVAFVYPSLYEGFGIPLLEAMACGTPVIASKASCFPEIVGDAGFLFNPNSPTDLADLLLLLLNHPLERERLISKGQQRVQDFTWEKAAEQTIQAYKSLII</sequence>
<dbReference type="STRING" id="1641165.XM38_10200"/>
<feature type="domain" description="Glycosyltransferase subfamily 4-like N-terminal" evidence="3">
    <location>
        <begin position="16"/>
        <end position="177"/>
    </location>
</feature>
<dbReference type="RefSeq" id="WP_080808524.1">
    <property type="nucleotide sequence ID" value="NZ_CP021983.2"/>
</dbReference>
<dbReference type="EMBL" id="CP021983">
    <property type="protein sequence ID" value="ASC69623.1"/>
    <property type="molecule type" value="Genomic_DNA"/>
</dbReference>